<dbReference type="RefSeq" id="WP_159903752.1">
    <property type="nucleotide sequence ID" value="NZ_BAABFX010000029.1"/>
</dbReference>
<protein>
    <recommendedName>
        <fullName evidence="4">Ig-like domain-containing protein</fullName>
    </recommendedName>
</protein>
<accession>A0ABP8JZB8</accession>
<dbReference type="EMBL" id="BAABFX010000029">
    <property type="protein sequence ID" value="GAA4397939.1"/>
    <property type="molecule type" value="Genomic_DNA"/>
</dbReference>
<feature type="signal peptide" evidence="1">
    <location>
        <begin position="1"/>
        <end position="25"/>
    </location>
</feature>
<sequence length="103" mass="11106">MTRRTLAPVAALACLIGVWPAMAHAAIYEARMYAMACAPDKTVKLISDSPGATSGNWVDSANVTHWWSPRPAGVQSIYTNKRSVKSATVTGNSTIRSFTYKCV</sequence>
<name>A0ABP8JZB8_9MICO</name>
<keyword evidence="1" id="KW-0732">Signal</keyword>
<organism evidence="2 3">
    <name type="scientific">Ornithinibacter aureus</name>
    <dbReference type="NCBI Taxonomy" id="622664"/>
    <lineage>
        <taxon>Bacteria</taxon>
        <taxon>Bacillati</taxon>
        <taxon>Actinomycetota</taxon>
        <taxon>Actinomycetes</taxon>
        <taxon>Micrococcales</taxon>
        <taxon>Intrasporangiaceae</taxon>
        <taxon>Ornithinibacter</taxon>
    </lineage>
</organism>
<comment type="caution">
    <text evidence="2">The sequence shown here is derived from an EMBL/GenBank/DDBJ whole genome shotgun (WGS) entry which is preliminary data.</text>
</comment>
<evidence type="ECO:0008006" key="4">
    <source>
        <dbReference type="Google" id="ProtNLM"/>
    </source>
</evidence>
<gene>
    <name evidence="2" type="ORF">GCM10023153_22350</name>
</gene>
<keyword evidence="3" id="KW-1185">Reference proteome</keyword>
<feature type="chain" id="PRO_5046499782" description="Ig-like domain-containing protein" evidence="1">
    <location>
        <begin position="26"/>
        <end position="103"/>
    </location>
</feature>
<evidence type="ECO:0000313" key="3">
    <source>
        <dbReference type="Proteomes" id="UP001500390"/>
    </source>
</evidence>
<evidence type="ECO:0000256" key="1">
    <source>
        <dbReference type="SAM" id="SignalP"/>
    </source>
</evidence>
<reference evidence="3" key="1">
    <citation type="journal article" date="2019" name="Int. J. Syst. Evol. Microbiol.">
        <title>The Global Catalogue of Microorganisms (GCM) 10K type strain sequencing project: providing services to taxonomists for standard genome sequencing and annotation.</title>
        <authorList>
            <consortium name="The Broad Institute Genomics Platform"/>
            <consortium name="The Broad Institute Genome Sequencing Center for Infectious Disease"/>
            <person name="Wu L."/>
            <person name="Ma J."/>
        </authorList>
    </citation>
    <scope>NUCLEOTIDE SEQUENCE [LARGE SCALE GENOMIC DNA]</scope>
    <source>
        <strain evidence="3">JCM 17738</strain>
    </source>
</reference>
<dbReference type="Proteomes" id="UP001500390">
    <property type="component" value="Unassembled WGS sequence"/>
</dbReference>
<evidence type="ECO:0000313" key="2">
    <source>
        <dbReference type="EMBL" id="GAA4397939.1"/>
    </source>
</evidence>
<proteinExistence type="predicted"/>